<dbReference type="GO" id="GO:0005737">
    <property type="term" value="C:cytoplasm"/>
    <property type="evidence" value="ECO:0007669"/>
    <property type="project" value="TreeGrafter"/>
</dbReference>
<dbReference type="GO" id="GO:0043161">
    <property type="term" value="P:proteasome-mediated ubiquitin-dependent protein catabolic process"/>
    <property type="evidence" value="ECO:0007669"/>
    <property type="project" value="TreeGrafter"/>
</dbReference>
<protein>
    <recommendedName>
        <fullName evidence="1">Potassium channel tetramerisation-type BTB domain-containing protein</fullName>
    </recommendedName>
</protein>
<dbReference type="GO" id="GO:0097602">
    <property type="term" value="F:cullin family protein binding"/>
    <property type="evidence" value="ECO:0007669"/>
    <property type="project" value="TreeGrafter"/>
</dbReference>
<dbReference type="InterPro" id="IPR011333">
    <property type="entry name" value="SKP1/BTB/POZ_sf"/>
</dbReference>
<proteinExistence type="predicted"/>
<dbReference type="GO" id="GO:0031463">
    <property type="term" value="C:Cul3-RING ubiquitin ligase complex"/>
    <property type="evidence" value="ECO:0007669"/>
    <property type="project" value="TreeGrafter"/>
</dbReference>
<dbReference type="PANTHER" id="PTHR14958">
    <property type="entry name" value="POTASSIUM CHANNEL TETRAMERISATION DOMAIN CONTAINING PROTEIN"/>
    <property type="match status" value="1"/>
</dbReference>
<evidence type="ECO:0000313" key="2">
    <source>
        <dbReference type="EMBL" id="GCC43884.1"/>
    </source>
</evidence>
<name>A0A401TMM2_CHIPU</name>
<dbReference type="Proteomes" id="UP000287033">
    <property type="component" value="Unassembled WGS sequence"/>
</dbReference>
<comment type="caution">
    <text evidence="2">The sequence shown here is derived from an EMBL/GenBank/DDBJ whole genome shotgun (WGS) entry which is preliminary data.</text>
</comment>
<dbReference type="Pfam" id="PF02214">
    <property type="entry name" value="BTB_2"/>
    <property type="match status" value="1"/>
</dbReference>
<organism evidence="2 3">
    <name type="scientific">Chiloscyllium punctatum</name>
    <name type="common">Brownbanded bambooshark</name>
    <name type="synonym">Hemiscyllium punctatum</name>
    <dbReference type="NCBI Taxonomy" id="137246"/>
    <lineage>
        <taxon>Eukaryota</taxon>
        <taxon>Metazoa</taxon>
        <taxon>Chordata</taxon>
        <taxon>Craniata</taxon>
        <taxon>Vertebrata</taxon>
        <taxon>Chondrichthyes</taxon>
        <taxon>Elasmobranchii</taxon>
        <taxon>Galeomorphii</taxon>
        <taxon>Galeoidea</taxon>
        <taxon>Orectolobiformes</taxon>
        <taxon>Hemiscylliidae</taxon>
        <taxon>Chiloscyllium</taxon>
    </lineage>
</organism>
<dbReference type="OrthoDB" id="2414723at2759"/>
<dbReference type="AlphaFoldDB" id="A0A401TMM2"/>
<feature type="domain" description="Potassium channel tetramerisation-type BTB" evidence="1">
    <location>
        <begin position="12"/>
        <end position="43"/>
    </location>
</feature>
<accession>A0A401TMM2</accession>
<keyword evidence="3" id="KW-1185">Reference proteome</keyword>
<dbReference type="EMBL" id="BEZZ01110708">
    <property type="protein sequence ID" value="GCC43884.1"/>
    <property type="molecule type" value="Genomic_DNA"/>
</dbReference>
<evidence type="ECO:0000259" key="1">
    <source>
        <dbReference type="Pfam" id="PF02214"/>
    </source>
</evidence>
<sequence length="50" mass="5885">MAEGKEPNNKWVRLNVGGTHFLTTRQTLCREEKSFLYRLCQEEGELLSDR</sequence>
<dbReference type="SUPFAM" id="SSF54695">
    <property type="entry name" value="POZ domain"/>
    <property type="match status" value="1"/>
</dbReference>
<reference evidence="2 3" key="1">
    <citation type="journal article" date="2018" name="Nat. Ecol. Evol.">
        <title>Shark genomes provide insights into elasmobranch evolution and the origin of vertebrates.</title>
        <authorList>
            <person name="Hara Y"/>
            <person name="Yamaguchi K"/>
            <person name="Onimaru K"/>
            <person name="Kadota M"/>
            <person name="Koyanagi M"/>
            <person name="Keeley SD"/>
            <person name="Tatsumi K"/>
            <person name="Tanaka K"/>
            <person name="Motone F"/>
            <person name="Kageyama Y"/>
            <person name="Nozu R"/>
            <person name="Adachi N"/>
            <person name="Nishimura O"/>
            <person name="Nakagawa R"/>
            <person name="Tanegashima C"/>
            <person name="Kiyatake I"/>
            <person name="Matsumoto R"/>
            <person name="Murakumo K"/>
            <person name="Nishida K"/>
            <person name="Terakita A"/>
            <person name="Kuratani S"/>
            <person name="Sato K"/>
            <person name="Hyodo S Kuraku.S."/>
        </authorList>
    </citation>
    <scope>NUCLEOTIDE SEQUENCE [LARGE SCALE GENOMIC DNA]</scope>
</reference>
<dbReference type="Gene3D" id="3.30.710.10">
    <property type="entry name" value="Potassium Channel Kv1.1, Chain A"/>
    <property type="match status" value="1"/>
</dbReference>
<dbReference type="GO" id="GO:0051260">
    <property type="term" value="P:protein homooligomerization"/>
    <property type="evidence" value="ECO:0007669"/>
    <property type="project" value="InterPro"/>
</dbReference>
<dbReference type="InterPro" id="IPR003131">
    <property type="entry name" value="T1-type_BTB"/>
</dbReference>
<dbReference type="STRING" id="137246.A0A401TMM2"/>
<evidence type="ECO:0000313" key="3">
    <source>
        <dbReference type="Proteomes" id="UP000287033"/>
    </source>
</evidence>
<feature type="non-terminal residue" evidence="2">
    <location>
        <position position="50"/>
    </location>
</feature>
<dbReference type="PANTHER" id="PTHR14958:SF24">
    <property type="entry name" value="BTB_POZ DOMAIN-CONTAINING PROTEIN KCTD17"/>
    <property type="match status" value="1"/>
</dbReference>
<gene>
    <name evidence="2" type="ORF">chiPu_0027683</name>
</gene>